<accession>A0A316USL2</accession>
<proteinExistence type="predicted"/>
<dbReference type="Proteomes" id="UP000245884">
    <property type="component" value="Unassembled WGS sequence"/>
</dbReference>
<feature type="compositionally biased region" description="Low complexity" evidence="1">
    <location>
        <begin position="94"/>
        <end position="108"/>
    </location>
</feature>
<keyword evidence="3" id="KW-1185">Reference proteome</keyword>
<dbReference type="EMBL" id="KZ819665">
    <property type="protein sequence ID" value="PWN28270.1"/>
    <property type="molecule type" value="Genomic_DNA"/>
</dbReference>
<organism evidence="2 3">
    <name type="scientific">Jaminaea rosea</name>
    <dbReference type="NCBI Taxonomy" id="1569628"/>
    <lineage>
        <taxon>Eukaryota</taxon>
        <taxon>Fungi</taxon>
        <taxon>Dikarya</taxon>
        <taxon>Basidiomycota</taxon>
        <taxon>Ustilaginomycotina</taxon>
        <taxon>Exobasidiomycetes</taxon>
        <taxon>Microstromatales</taxon>
        <taxon>Microstromatales incertae sedis</taxon>
        <taxon>Jaminaea</taxon>
    </lineage>
</organism>
<reference evidence="2 3" key="1">
    <citation type="journal article" date="2018" name="Mol. Biol. Evol.">
        <title>Broad Genomic Sampling Reveals a Smut Pathogenic Ancestry of the Fungal Clade Ustilaginomycotina.</title>
        <authorList>
            <person name="Kijpornyongpan T."/>
            <person name="Mondo S.J."/>
            <person name="Barry K."/>
            <person name="Sandor L."/>
            <person name="Lee J."/>
            <person name="Lipzen A."/>
            <person name="Pangilinan J."/>
            <person name="LaButti K."/>
            <person name="Hainaut M."/>
            <person name="Henrissat B."/>
            <person name="Grigoriev I.V."/>
            <person name="Spatafora J.W."/>
            <person name="Aime M.C."/>
        </authorList>
    </citation>
    <scope>NUCLEOTIDE SEQUENCE [LARGE SCALE GENOMIC DNA]</scope>
    <source>
        <strain evidence="2 3">MCA 5214</strain>
    </source>
</reference>
<feature type="region of interest" description="Disordered" evidence="1">
    <location>
        <begin position="93"/>
        <end position="135"/>
    </location>
</feature>
<feature type="compositionally biased region" description="Gly residues" evidence="1">
    <location>
        <begin position="220"/>
        <end position="234"/>
    </location>
</feature>
<name>A0A316USL2_9BASI</name>
<gene>
    <name evidence="2" type="ORF">BDZ90DRAFT_231268</name>
</gene>
<feature type="region of interest" description="Disordered" evidence="1">
    <location>
        <begin position="149"/>
        <end position="246"/>
    </location>
</feature>
<feature type="compositionally biased region" description="Low complexity" evidence="1">
    <location>
        <begin position="160"/>
        <end position="169"/>
    </location>
</feature>
<evidence type="ECO:0000256" key="1">
    <source>
        <dbReference type="SAM" id="MobiDB-lite"/>
    </source>
</evidence>
<evidence type="ECO:0000313" key="3">
    <source>
        <dbReference type="Proteomes" id="UP000245884"/>
    </source>
</evidence>
<evidence type="ECO:0000313" key="2">
    <source>
        <dbReference type="EMBL" id="PWN28270.1"/>
    </source>
</evidence>
<sequence length="246" mass="25856">MPTTFVQNTQITPQTSHKDVPYLLGTLAQDDSIVFTKATLVAFLKTQGVEVGPNFSEFSRLPRYATFGTLVESKEVPAQPAAGLATTSAVEGFASADSQSAQSPPAAAEFEPNRGVRDAEGQAFRPTRRVREPIGGGSAQIASLFGSEEAAPAPAPAPFPTHASAASPPLNSRSSNNDSQAPASQSHSSRTSSSSFTASKNVTDAEGNAFRPTRRVREAIGGGSEQIAGLFGGGDENDDYQERRRR</sequence>
<feature type="compositionally biased region" description="Basic and acidic residues" evidence="1">
    <location>
        <begin position="111"/>
        <end position="120"/>
    </location>
</feature>
<dbReference type="OrthoDB" id="4062651at2759"/>
<dbReference type="AlphaFoldDB" id="A0A316USL2"/>
<dbReference type="GeneID" id="37027613"/>
<protein>
    <submittedName>
        <fullName evidence="2">Uncharacterized protein</fullName>
    </submittedName>
</protein>
<dbReference type="RefSeq" id="XP_025362882.1">
    <property type="nucleotide sequence ID" value="XM_025505790.1"/>
</dbReference>
<feature type="compositionally biased region" description="Low complexity" evidence="1">
    <location>
        <begin position="184"/>
        <end position="199"/>
    </location>
</feature>
<feature type="compositionally biased region" description="Polar residues" evidence="1">
    <location>
        <begin position="170"/>
        <end position="183"/>
    </location>
</feature>